<sequence length="384" mass="42657">MSQPRDTFADIGSVTYRIRQAAAMLGVTDVTLRGYSENFDIRRASDTNPGAPPIRIYEPSQIFEIALWRRMQGYLKVPQTHGKPFVIAVTVCKGGTGKTVTSVELAVELQLLGFRTLLIDLDSQASATQIMGYEPDIMMEEAESFGLSEKAVVRETLANVLEAYVSSQQGGRVRQMPYDLKSLIKKPFGEHGPHLVPADTFLSSIERTLLVATGNRERFLRNMLDEAAKGAIPGFDTSIYDVIILDCPPTVSTTTSSGMVAADLLIAPIRMDVFSIKGISKMISEIHVFKDEWSLKPELIILPTHYSTNVGRISRMRRELETYSDSVSPYVISVSEDLPNSQERSMPLSITKPTSTSACEYRAFAAYIREKIVDRLSKTKGDRK</sequence>
<evidence type="ECO:0000313" key="3">
    <source>
        <dbReference type="Proteomes" id="UP000006552"/>
    </source>
</evidence>
<dbReference type="KEGG" id="eba:p1B143"/>
<dbReference type="Proteomes" id="UP000006552">
    <property type="component" value="Plasmid 1"/>
</dbReference>
<keyword evidence="3" id="KW-1185">Reference proteome</keyword>
<dbReference type="EMBL" id="CR555307">
    <property type="protein sequence ID" value="CAI10348.1"/>
    <property type="molecule type" value="Genomic_DNA"/>
</dbReference>
<dbReference type="CDD" id="cd02042">
    <property type="entry name" value="ParAB_family"/>
    <property type="match status" value="1"/>
</dbReference>
<evidence type="ECO:0000259" key="1">
    <source>
        <dbReference type="Pfam" id="PF13614"/>
    </source>
</evidence>
<dbReference type="InterPro" id="IPR027417">
    <property type="entry name" value="P-loop_NTPase"/>
</dbReference>
<keyword evidence="2" id="KW-0614">Plasmid</keyword>
<name>Q5NX66_AROAE</name>
<dbReference type="SUPFAM" id="SSF52540">
    <property type="entry name" value="P-loop containing nucleoside triphosphate hydrolases"/>
    <property type="match status" value="1"/>
</dbReference>
<dbReference type="Pfam" id="PF13614">
    <property type="entry name" value="AAA_31"/>
    <property type="match status" value="1"/>
</dbReference>
<dbReference type="RefSeq" id="WP_011254829.1">
    <property type="nucleotide sequence ID" value="NC_006823.1"/>
</dbReference>
<evidence type="ECO:0000313" key="2">
    <source>
        <dbReference type="EMBL" id="CAI10348.1"/>
    </source>
</evidence>
<dbReference type="InterPro" id="IPR025669">
    <property type="entry name" value="AAA_dom"/>
</dbReference>
<reference evidence="2 3" key="1">
    <citation type="journal article" date="2005" name="Arch. Microbiol.">
        <title>The genome sequence of an anaerobic aromatic-degrading denitrifying bacterium, strain EbN1.</title>
        <authorList>
            <person name="Rabus R."/>
            <person name="Kube M."/>
            <person name="Heider J."/>
            <person name="Beck A."/>
            <person name="Heitmann K."/>
            <person name="Widdel F."/>
            <person name="Reinhardt R."/>
        </authorList>
    </citation>
    <scope>NUCLEOTIDE SEQUENCE [LARGE SCALE GENOMIC DNA]</scope>
    <source>
        <strain evidence="2 3">EbN1</strain>
        <plasmid evidence="3">Plasmid pAzo1</plasmid>
    </source>
</reference>
<proteinExistence type="predicted"/>
<dbReference type="AlphaFoldDB" id="Q5NX66"/>
<protein>
    <submittedName>
        <fullName evidence="2">Partitioning protein</fullName>
    </submittedName>
</protein>
<geneLocation type="plasmid" evidence="3">
    <name>pAzo1</name>
</geneLocation>
<dbReference type="PANTHER" id="PTHR13696:SF99">
    <property type="entry name" value="COBYRINIC ACID AC-DIAMIDE SYNTHASE"/>
    <property type="match status" value="1"/>
</dbReference>
<feature type="domain" description="AAA" evidence="1">
    <location>
        <begin position="86"/>
        <end position="298"/>
    </location>
</feature>
<dbReference type="HOGENOM" id="CLU_741596_0_0_4"/>
<dbReference type="PANTHER" id="PTHR13696">
    <property type="entry name" value="P-LOOP CONTAINING NUCLEOSIDE TRIPHOSPHATE HYDROLASE"/>
    <property type="match status" value="1"/>
</dbReference>
<dbReference type="InterPro" id="IPR050678">
    <property type="entry name" value="DNA_Partitioning_ATPase"/>
</dbReference>
<dbReference type="Gene3D" id="3.40.50.300">
    <property type="entry name" value="P-loop containing nucleotide triphosphate hydrolases"/>
    <property type="match status" value="1"/>
</dbReference>
<organism evidence="2 3">
    <name type="scientific">Aromatoleum aromaticum (strain DSM 19018 / LMG 30748 / EbN1)</name>
    <name type="common">Azoarcus sp. (strain EbN1)</name>
    <dbReference type="NCBI Taxonomy" id="76114"/>
    <lineage>
        <taxon>Bacteria</taxon>
        <taxon>Pseudomonadati</taxon>
        <taxon>Pseudomonadota</taxon>
        <taxon>Betaproteobacteria</taxon>
        <taxon>Rhodocyclales</taxon>
        <taxon>Rhodocyclaceae</taxon>
        <taxon>Aromatoleum</taxon>
    </lineage>
</organism>
<gene>
    <name evidence="2" type="primary">parA</name>
    <name evidence="2" type="ORF">p1B143</name>
</gene>
<accession>Q5NX66</accession>